<dbReference type="AlphaFoldDB" id="A0AAV9F3A4"/>
<feature type="compositionally biased region" description="Basic and acidic residues" evidence="1">
    <location>
        <begin position="1"/>
        <end position="20"/>
    </location>
</feature>
<accession>A0AAV9F3A4</accession>
<organism evidence="2 3">
    <name type="scientific">Acorus calamus</name>
    <name type="common">Sweet flag</name>
    <dbReference type="NCBI Taxonomy" id="4465"/>
    <lineage>
        <taxon>Eukaryota</taxon>
        <taxon>Viridiplantae</taxon>
        <taxon>Streptophyta</taxon>
        <taxon>Embryophyta</taxon>
        <taxon>Tracheophyta</taxon>
        <taxon>Spermatophyta</taxon>
        <taxon>Magnoliopsida</taxon>
        <taxon>Liliopsida</taxon>
        <taxon>Acoraceae</taxon>
        <taxon>Acorus</taxon>
    </lineage>
</organism>
<feature type="compositionally biased region" description="Acidic residues" evidence="1">
    <location>
        <begin position="21"/>
        <end position="33"/>
    </location>
</feature>
<proteinExistence type="predicted"/>
<reference evidence="2" key="1">
    <citation type="journal article" date="2023" name="Nat. Commun.">
        <title>Diploid and tetraploid genomes of Acorus and the evolution of monocots.</title>
        <authorList>
            <person name="Ma L."/>
            <person name="Liu K.W."/>
            <person name="Li Z."/>
            <person name="Hsiao Y.Y."/>
            <person name="Qi Y."/>
            <person name="Fu T."/>
            <person name="Tang G.D."/>
            <person name="Zhang D."/>
            <person name="Sun W.H."/>
            <person name="Liu D.K."/>
            <person name="Li Y."/>
            <person name="Chen G.Z."/>
            <person name="Liu X.D."/>
            <person name="Liao X.Y."/>
            <person name="Jiang Y.T."/>
            <person name="Yu X."/>
            <person name="Hao Y."/>
            <person name="Huang J."/>
            <person name="Zhao X.W."/>
            <person name="Ke S."/>
            <person name="Chen Y.Y."/>
            <person name="Wu W.L."/>
            <person name="Hsu J.L."/>
            <person name="Lin Y.F."/>
            <person name="Huang M.D."/>
            <person name="Li C.Y."/>
            <person name="Huang L."/>
            <person name="Wang Z.W."/>
            <person name="Zhao X."/>
            <person name="Zhong W.Y."/>
            <person name="Peng D.H."/>
            <person name="Ahmad S."/>
            <person name="Lan S."/>
            <person name="Zhang J.S."/>
            <person name="Tsai W.C."/>
            <person name="Van de Peer Y."/>
            <person name="Liu Z.J."/>
        </authorList>
    </citation>
    <scope>NUCLEOTIDE SEQUENCE</scope>
    <source>
        <strain evidence="2">CP</strain>
    </source>
</reference>
<evidence type="ECO:0000256" key="1">
    <source>
        <dbReference type="SAM" id="MobiDB-lite"/>
    </source>
</evidence>
<gene>
    <name evidence="2" type="ORF">QJS10_CPA03g02479</name>
</gene>
<protein>
    <submittedName>
        <fullName evidence="2">Uncharacterized protein</fullName>
    </submittedName>
</protein>
<comment type="caution">
    <text evidence="2">The sequence shown here is derived from an EMBL/GenBank/DDBJ whole genome shotgun (WGS) entry which is preliminary data.</text>
</comment>
<name>A0AAV9F3A4_ACOCL</name>
<evidence type="ECO:0000313" key="2">
    <source>
        <dbReference type="EMBL" id="KAK1320405.1"/>
    </source>
</evidence>
<dbReference type="EMBL" id="JAUJYO010000003">
    <property type="protein sequence ID" value="KAK1320405.1"/>
    <property type="molecule type" value="Genomic_DNA"/>
</dbReference>
<keyword evidence="3" id="KW-1185">Reference proteome</keyword>
<sequence>MKKKKIKEENKKIKEEKKEEVGEDTEEGEEDREDYWAEGGDTEEDDHTDTVAIYEHSVPQMYHTHVLMEEAVAENVHPCIYEIGSYLCNEIEVDQLFTNKKPLINAVRTWSIKKCVQYHVVKSNAEKYIVQ</sequence>
<feature type="region of interest" description="Disordered" evidence="1">
    <location>
        <begin position="1"/>
        <end position="46"/>
    </location>
</feature>
<evidence type="ECO:0000313" key="3">
    <source>
        <dbReference type="Proteomes" id="UP001180020"/>
    </source>
</evidence>
<dbReference type="Proteomes" id="UP001180020">
    <property type="component" value="Unassembled WGS sequence"/>
</dbReference>
<reference evidence="2" key="2">
    <citation type="submission" date="2023-06" db="EMBL/GenBank/DDBJ databases">
        <authorList>
            <person name="Ma L."/>
            <person name="Liu K.-W."/>
            <person name="Li Z."/>
            <person name="Hsiao Y.-Y."/>
            <person name="Qi Y."/>
            <person name="Fu T."/>
            <person name="Tang G."/>
            <person name="Zhang D."/>
            <person name="Sun W.-H."/>
            <person name="Liu D.-K."/>
            <person name="Li Y."/>
            <person name="Chen G.-Z."/>
            <person name="Liu X.-D."/>
            <person name="Liao X.-Y."/>
            <person name="Jiang Y.-T."/>
            <person name="Yu X."/>
            <person name="Hao Y."/>
            <person name="Huang J."/>
            <person name="Zhao X.-W."/>
            <person name="Ke S."/>
            <person name="Chen Y.-Y."/>
            <person name="Wu W.-L."/>
            <person name="Hsu J.-L."/>
            <person name="Lin Y.-F."/>
            <person name="Huang M.-D."/>
            <person name="Li C.-Y."/>
            <person name="Huang L."/>
            <person name="Wang Z.-W."/>
            <person name="Zhao X."/>
            <person name="Zhong W.-Y."/>
            <person name="Peng D.-H."/>
            <person name="Ahmad S."/>
            <person name="Lan S."/>
            <person name="Zhang J.-S."/>
            <person name="Tsai W.-C."/>
            <person name="Van De Peer Y."/>
            <person name="Liu Z.-J."/>
        </authorList>
    </citation>
    <scope>NUCLEOTIDE SEQUENCE</scope>
    <source>
        <strain evidence="2">CP</strain>
        <tissue evidence="2">Leaves</tissue>
    </source>
</reference>